<evidence type="ECO:0000256" key="2">
    <source>
        <dbReference type="SAM" id="Phobius"/>
    </source>
</evidence>
<accession>A0ABD3N022</accession>
<protein>
    <submittedName>
        <fullName evidence="3">Uncharacterized protein</fullName>
    </submittedName>
</protein>
<evidence type="ECO:0000313" key="4">
    <source>
        <dbReference type="Proteomes" id="UP001530400"/>
    </source>
</evidence>
<dbReference type="AlphaFoldDB" id="A0ABD3N022"/>
<comment type="caution">
    <text evidence="3">The sequence shown here is derived from an EMBL/GenBank/DDBJ whole genome shotgun (WGS) entry which is preliminary data.</text>
</comment>
<keyword evidence="2" id="KW-1133">Transmembrane helix</keyword>
<evidence type="ECO:0000256" key="1">
    <source>
        <dbReference type="SAM" id="MobiDB-lite"/>
    </source>
</evidence>
<organism evidence="3 4">
    <name type="scientific">Cyclotella atomus</name>
    <dbReference type="NCBI Taxonomy" id="382360"/>
    <lineage>
        <taxon>Eukaryota</taxon>
        <taxon>Sar</taxon>
        <taxon>Stramenopiles</taxon>
        <taxon>Ochrophyta</taxon>
        <taxon>Bacillariophyta</taxon>
        <taxon>Coscinodiscophyceae</taxon>
        <taxon>Thalassiosirophycidae</taxon>
        <taxon>Stephanodiscales</taxon>
        <taxon>Stephanodiscaceae</taxon>
        <taxon>Cyclotella</taxon>
    </lineage>
</organism>
<feature type="region of interest" description="Disordered" evidence="1">
    <location>
        <begin position="17"/>
        <end position="75"/>
    </location>
</feature>
<reference evidence="3 4" key="1">
    <citation type="submission" date="2024-10" db="EMBL/GenBank/DDBJ databases">
        <title>Updated reference genomes for cyclostephanoid diatoms.</title>
        <authorList>
            <person name="Roberts W.R."/>
            <person name="Alverson A.J."/>
        </authorList>
    </citation>
    <scope>NUCLEOTIDE SEQUENCE [LARGE SCALE GENOMIC DNA]</scope>
    <source>
        <strain evidence="3 4">AJA010-31</strain>
    </source>
</reference>
<gene>
    <name evidence="3" type="ORF">ACHAWO_009627</name>
</gene>
<dbReference type="Proteomes" id="UP001530400">
    <property type="component" value="Unassembled WGS sequence"/>
</dbReference>
<feature type="transmembrane region" description="Helical" evidence="2">
    <location>
        <begin position="80"/>
        <end position="99"/>
    </location>
</feature>
<keyword evidence="4" id="KW-1185">Reference proteome</keyword>
<proteinExistence type="predicted"/>
<evidence type="ECO:0000313" key="3">
    <source>
        <dbReference type="EMBL" id="KAL3768608.1"/>
    </source>
</evidence>
<keyword evidence="2" id="KW-0472">Membrane</keyword>
<sequence>MPTRQCSSSTYIKDTMVVRQRPLPNELGPQAMQRHLAPSSPPTPNPSIKSAHAASLASKPEASPTKVRFPQKGPRGSHKLLAVSVVMLCLPNYLCVLSVELSRYDALAIHD</sequence>
<keyword evidence="2" id="KW-0812">Transmembrane</keyword>
<dbReference type="EMBL" id="JALLPJ020001343">
    <property type="protein sequence ID" value="KAL3768608.1"/>
    <property type="molecule type" value="Genomic_DNA"/>
</dbReference>
<name>A0ABD3N022_9STRA</name>